<dbReference type="FunFam" id="3.20.20.140:FF:000217">
    <property type="entry name" value="Dihydropyrimidinase-related protein 1"/>
    <property type="match status" value="1"/>
</dbReference>
<proteinExistence type="inferred from homology"/>
<protein>
    <recommendedName>
        <fullName evidence="5">dihydropyrimidinase</fullName>
        <ecNumber evidence="5">3.5.2.2</ecNumber>
    </recommendedName>
</protein>
<reference evidence="8 9" key="1">
    <citation type="submission" date="2013-03" db="EMBL/GenBank/DDBJ databases">
        <title>The Genome Sequence of Capronia coronata CBS 617.96.</title>
        <authorList>
            <consortium name="The Broad Institute Genomics Platform"/>
            <person name="Cuomo C."/>
            <person name="de Hoog S."/>
            <person name="Gorbushina A."/>
            <person name="Walker B."/>
            <person name="Young S.K."/>
            <person name="Zeng Q."/>
            <person name="Gargeya S."/>
            <person name="Fitzgerald M."/>
            <person name="Haas B."/>
            <person name="Abouelleil A."/>
            <person name="Allen A.W."/>
            <person name="Alvarado L."/>
            <person name="Arachchi H.M."/>
            <person name="Berlin A.M."/>
            <person name="Chapman S.B."/>
            <person name="Gainer-Dewar J."/>
            <person name="Goldberg J."/>
            <person name="Griggs A."/>
            <person name="Gujja S."/>
            <person name="Hansen M."/>
            <person name="Howarth C."/>
            <person name="Imamovic A."/>
            <person name="Ireland A."/>
            <person name="Larimer J."/>
            <person name="McCowan C."/>
            <person name="Murphy C."/>
            <person name="Pearson M."/>
            <person name="Poon T.W."/>
            <person name="Priest M."/>
            <person name="Roberts A."/>
            <person name="Saif S."/>
            <person name="Shea T."/>
            <person name="Sisk P."/>
            <person name="Sykes S."/>
            <person name="Wortman J."/>
            <person name="Nusbaum C."/>
            <person name="Birren B."/>
        </authorList>
    </citation>
    <scope>NUCLEOTIDE SEQUENCE [LARGE SCALE GENOMIC DNA]</scope>
    <source>
        <strain evidence="8 9">CBS 617.96</strain>
    </source>
</reference>
<evidence type="ECO:0000256" key="1">
    <source>
        <dbReference type="ARBA" id="ARBA00001947"/>
    </source>
</evidence>
<dbReference type="InterPro" id="IPR032466">
    <property type="entry name" value="Metal_Hydrolase"/>
</dbReference>
<evidence type="ECO:0000259" key="7">
    <source>
        <dbReference type="Pfam" id="PF01979"/>
    </source>
</evidence>
<dbReference type="HOGENOM" id="CLU_015572_2_0_1"/>
<dbReference type="InterPro" id="IPR011059">
    <property type="entry name" value="Metal-dep_hydrolase_composite"/>
</dbReference>
<dbReference type="InterPro" id="IPR006680">
    <property type="entry name" value="Amidohydro-rel"/>
</dbReference>
<accession>W9YLW1</accession>
<comment type="similarity">
    <text evidence="2">Belongs to the metallo-dependent hydrolases superfamily. Hydantoinase/dihydropyrimidinase family.</text>
</comment>
<evidence type="ECO:0000256" key="6">
    <source>
        <dbReference type="SAM" id="MobiDB-lite"/>
    </source>
</evidence>
<dbReference type="RefSeq" id="XP_007721356.1">
    <property type="nucleotide sequence ID" value="XM_007723166.1"/>
</dbReference>
<feature type="region of interest" description="Disordered" evidence="6">
    <location>
        <begin position="517"/>
        <end position="539"/>
    </location>
</feature>
<evidence type="ECO:0000313" key="8">
    <source>
        <dbReference type="EMBL" id="EXJ93862.1"/>
    </source>
</evidence>
<dbReference type="STRING" id="1182541.W9YLW1"/>
<dbReference type="PANTHER" id="PTHR11647:SF1">
    <property type="entry name" value="COLLAPSIN RESPONSE MEDIATOR PROTEIN"/>
    <property type="match status" value="1"/>
</dbReference>
<dbReference type="Gene3D" id="3.20.20.140">
    <property type="entry name" value="Metal-dependent hydrolases"/>
    <property type="match status" value="1"/>
</dbReference>
<dbReference type="Proteomes" id="UP000019484">
    <property type="component" value="Unassembled WGS sequence"/>
</dbReference>
<dbReference type="GO" id="GO:0004157">
    <property type="term" value="F:dihydropyrimidinase activity"/>
    <property type="evidence" value="ECO:0007669"/>
    <property type="project" value="UniProtKB-EC"/>
</dbReference>
<organism evidence="8 9">
    <name type="scientific">Capronia coronata CBS 617.96</name>
    <dbReference type="NCBI Taxonomy" id="1182541"/>
    <lineage>
        <taxon>Eukaryota</taxon>
        <taxon>Fungi</taxon>
        <taxon>Dikarya</taxon>
        <taxon>Ascomycota</taxon>
        <taxon>Pezizomycotina</taxon>
        <taxon>Eurotiomycetes</taxon>
        <taxon>Chaetothyriomycetidae</taxon>
        <taxon>Chaetothyriales</taxon>
        <taxon>Herpotrichiellaceae</taxon>
        <taxon>Capronia</taxon>
    </lineage>
</organism>
<comment type="caution">
    <text evidence="8">The sequence shown here is derived from an EMBL/GenBank/DDBJ whole genome shotgun (WGS) entry which is preliminary data.</text>
</comment>
<dbReference type="eggNOG" id="KOG2584">
    <property type="taxonomic scope" value="Eukaryota"/>
</dbReference>
<dbReference type="GeneID" id="19157155"/>
<dbReference type="EMBL" id="AMWN01000002">
    <property type="protein sequence ID" value="EXJ93862.1"/>
    <property type="molecule type" value="Genomic_DNA"/>
</dbReference>
<dbReference type="SUPFAM" id="SSF51556">
    <property type="entry name" value="Metallo-dependent hydrolases"/>
    <property type="match status" value="1"/>
</dbReference>
<evidence type="ECO:0000256" key="5">
    <source>
        <dbReference type="ARBA" id="ARBA00039113"/>
    </source>
</evidence>
<dbReference type="SUPFAM" id="SSF51338">
    <property type="entry name" value="Composite domain of metallo-dependent hydrolases"/>
    <property type="match status" value="2"/>
</dbReference>
<evidence type="ECO:0000256" key="3">
    <source>
        <dbReference type="ARBA" id="ARBA00022553"/>
    </source>
</evidence>
<gene>
    <name evidence="8" type="ORF">A1O1_02255</name>
</gene>
<keyword evidence="3" id="KW-0597">Phosphoprotein</keyword>
<dbReference type="InterPro" id="IPR050378">
    <property type="entry name" value="Metallo-dep_Hydrolases_sf"/>
</dbReference>
<dbReference type="Pfam" id="PF01979">
    <property type="entry name" value="Amidohydro_1"/>
    <property type="match status" value="1"/>
</dbReference>
<evidence type="ECO:0000313" key="9">
    <source>
        <dbReference type="Proteomes" id="UP000019484"/>
    </source>
</evidence>
<keyword evidence="9" id="KW-1185">Reference proteome</keyword>
<name>W9YLW1_9EURO</name>
<dbReference type="PANTHER" id="PTHR11647">
    <property type="entry name" value="HYDRANTOINASE/DIHYDROPYRIMIDINASE FAMILY MEMBER"/>
    <property type="match status" value="1"/>
</dbReference>
<evidence type="ECO:0000256" key="4">
    <source>
        <dbReference type="ARBA" id="ARBA00036696"/>
    </source>
</evidence>
<sequence length="539" mass="58870">MRQSWASSIDLASGRVTATEILQPGLSIGVKGGIIVAIALSLPAGPETKVIDAEGAYVTPGGVDTHVHLHQDNAPTGDKWLTGSRSALAGGNTTILAFASQKRTDESLFPVVEEYHNRARDQSYVDYGFHLILTKPTESILENELKVMVEREGITSVKLYMTYPAMKLGDGDMLEIMMQARQLGMTTMIHAENSDVIDIITKRLLKYHHTQPRYHAIARPQIAESEATNRAIALATVASTPILIVHMSSPIALSHARKAQSKALLPVHAETCPHYMYLLSSELAATSITMHDEHGHSHETEDEWAGSRHICAPPLRHSEADLQSVWDSVNNGTITVISSDHAPTLYNSSGGKRKPLIDAKATNSVPTFVQVPNGLPGVETRLPVLFSAATNPSAPAGRRLSLPRFVELTSTNPAKMYGLAGKKGSIAPGYDADLVIWYPSGHNDAELIISNDVLHHSIDYTPFDGIKVCNWPRYVMLRGEMKWNRDVELSEGHEKGILGQPSDGQYLKRGKGQVLVGRLGQTPPGMKEGEQNEWMEMVP</sequence>
<comment type="catalytic activity">
    <reaction evidence="4">
        <text>5,6-dihydrouracil + H2O = 3-(carbamoylamino)propanoate + H(+)</text>
        <dbReference type="Rhea" id="RHEA:16121"/>
        <dbReference type="ChEBI" id="CHEBI:11892"/>
        <dbReference type="ChEBI" id="CHEBI:15377"/>
        <dbReference type="ChEBI" id="CHEBI:15378"/>
        <dbReference type="ChEBI" id="CHEBI:15901"/>
        <dbReference type="EC" id="3.5.2.2"/>
    </reaction>
</comment>
<dbReference type="OrthoDB" id="1924787at2759"/>
<evidence type="ECO:0000256" key="2">
    <source>
        <dbReference type="ARBA" id="ARBA00008829"/>
    </source>
</evidence>
<comment type="cofactor">
    <cofactor evidence="1">
        <name>Zn(2+)</name>
        <dbReference type="ChEBI" id="CHEBI:29105"/>
    </cofactor>
</comment>
<dbReference type="EC" id="3.5.2.2" evidence="5"/>
<feature type="domain" description="Amidohydrolase-related" evidence="7">
    <location>
        <begin position="57"/>
        <end position="480"/>
    </location>
</feature>
<dbReference type="AlphaFoldDB" id="W9YLW1"/>